<dbReference type="Pfam" id="PF25110">
    <property type="entry name" value="TPR_ESP1"/>
    <property type="match status" value="1"/>
</dbReference>
<dbReference type="EMBL" id="ASHM01056671">
    <property type="protein sequence ID" value="PNX88465.1"/>
    <property type="molecule type" value="Genomic_DNA"/>
</dbReference>
<proteinExistence type="predicted"/>
<evidence type="ECO:0000313" key="3">
    <source>
        <dbReference type="Proteomes" id="UP000236291"/>
    </source>
</evidence>
<evidence type="ECO:0000313" key="2">
    <source>
        <dbReference type="EMBL" id="PNX88465.1"/>
    </source>
</evidence>
<organism evidence="2 3">
    <name type="scientific">Trifolium pratense</name>
    <name type="common">Red clover</name>
    <dbReference type="NCBI Taxonomy" id="57577"/>
    <lineage>
        <taxon>Eukaryota</taxon>
        <taxon>Viridiplantae</taxon>
        <taxon>Streptophyta</taxon>
        <taxon>Embryophyta</taxon>
        <taxon>Tracheophyta</taxon>
        <taxon>Spermatophyta</taxon>
        <taxon>Magnoliopsida</taxon>
        <taxon>eudicotyledons</taxon>
        <taxon>Gunneridae</taxon>
        <taxon>Pentapetalae</taxon>
        <taxon>rosids</taxon>
        <taxon>fabids</taxon>
        <taxon>Fabales</taxon>
        <taxon>Fabaceae</taxon>
        <taxon>Papilionoideae</taxon>
        <taxon>50 kb inversion clade</taxon>
        <taxon>NPAAA clade</taxon>
        <taxon>Hologalegina</taxon>
        <taxon>IRL clade</taxon>
        <taxon>Trifolieae</taxon>
        <taxon>Trifolium</taxon>
    </lineage>
</organism>
<dbReference type="InterPro" id="IPR056933">
    <property type="entry name" value="TPR_ESP1"/>
</dbReference>
<comment type="caution">
    <text evidence="2">The sequence shown here is derived from an EMBL/GenBank/DDBJ whole genome shotgun (WGS) entry which is preliminary data.</text>
</comment>
<reference evidence="2 3" key="2">
    <citation type="journal article" date="2017" name="Front. Plant Sci.">
        <title>Gene Classification and Mining of Molecular Markers Useful in Red Clover (Trifolium pratense) Breeding.</title>
        <authorList>
            <person name="Istvanek J."/>
            <person name="Dluhosova J."/>
            <person name="Dluhos P."/>
            <person name="Patkova L."/>
            <person name="Nedelnik J."/>
            <person name="Repkova J."/>
        </authorList>
    </citation>
    <scope>NUCLEOTIDE SEQUENCE [LARGE SCALE GENOMIC DNA]</scope>
    <source>
        <strain evidence="3">cv. Tatra</strain>
        <tissue evidence="2">Young leaves</tissue>
    </source>
</reference>
<dbReference type="Proteomes" id="UP000236291">
    <property type="component" value="Unassembled WGS sequence"/>
</dbReference>
<reference evidence="2 3" key="1">
    <citation type="journal article" date="2014" name="Am. J. Bot.">
        <title>Genome assembly and annotation for red clover (Trifolium pratense; Fabaceae).</title>
        <authorList>
            <person name="Istvanek J."/>
            <person name="Jaros M."/>
            <person name="Krenek A."/>
            <person name="Repkova J."/>
        </authorList>
    </citation>
    <scope>NUCLEOTIDE SEQUENCE [LARGE SCALE GENOMIC DNA]</scope>
    <source>
        <strain evidence="3">cv. Tatra</strain>
        <tissue evidence="2">Young leaves</tissue>
    </source>
</reference>
<gene>
    <name evidence="2" type="ORF">L195_g044571</name>
</gene>
<accession>A0A2K3MCF7</accession>
<protein>
    <recommendedName>
        <fullName evidence="1">Separase-like TPR repeats region domain-containing protein</fullName>
    </recommendedName>
</protein>
<evidence type="ECO:0000259" key="1">
    <source>
        <dbReference type="Pfam" id="PF25110"/>
    </source>
</evidence>
<feature type="domain" description="Separase-like TPR repeats region" evidence="1">
    <location>
        <begin position="19"/>
        <end position="133"/>
    </location>
</feature>
<feature type="non-terminal residue" evidence="2">
    <location>
        <position position="134"/>
    </location>
</feature>
<sequence>MMSLENRGRVDEVNKYGLALLEKVDKNPTTYEESHCQVLGIYKCLFKVPQQSTTTDEEHCKKLLSFMEKVKIWHRLNCQECAKHRVELIRMLSTYAYLLLPKATFSNMESGIDFCRTILIEYTNSPTLKPDVYK</sequence>
<dbReference type="AlphaFoldDB" id="A0A2K3MCF7"/>
<name>A0A2K3MCF7_TRIPR</name>